<feature type="region of interest" description="Disordered" evidence="1">
    <location>
        <begin position="50"/>
        <end position="69"/>
    </location>
</feature>
<organism evidence="2 3">
    <name type="scientific">Linum trigynum</name>
    <dbReference type="NCBI Taxonomy" id="586398"/>
    <lineage>
        <taxon>Eukaryota</taxon>
        <taxon>Viridiplantae</taxon>
        <taxon>Streptophyta</taxon>
        <taxon>Embryophyta</taxon>
        <taxon>Tracheophyta</taxon>
        <taxon>Spermatophyta</taxon>
        <taxon>Magnoliopsida</taxon>
        <taxon>eudicotyledons</taxon>
        <taxon>Gunneridae</taxon>
        <taxon>Pentapetalae</taxon>
        <taxon>rosids</taxon>
        <taxon>fabids</taxon>
        <taxon>Malpighiales</taxon>
        <taxon>Linaceae</taxon>
        <taxon>Linum</taxon>
    </lineage>
</organism>
<proteinExistence type="predicted"/>
<keyword evidence="3" id="KW-1185">Reference proteome</keyword>
<name>A0AAV2E7Y1_9ROSI</name>
<protein>
    <submittedName>
        <fullName evidence="2">Uncharacterized protein</fullName>
    </submittedName>
</protein>
<dbReference type="AlphaFoldDB" id="A0AAV2E7Y1"/>
<evidence type="ECO:0000313" key="3">
    <source>
        <dbReference type="Proteomes" id="UP001497516"/>
    </source>
</evidence>
<reference evidence="2 3" key="1">
    <citation type="submission" date="2024-04" db="EMBL/GenBank/DDBJ databases">
        <authorList>
            <person name="Fracassetti M."/>
        </authorList>
    </citation>
    <scope>NUCLEOTIDE SEQUENCE [LARGE SCALE GENOMIC DNA]</scope>
</reference>
<feature type="compositionally biased region" description="Polar residues" evidence="1">
    <location>
        <begin position="50"/>
        <end position="59"/>
    </location>
</feature>
<dbReference type="EMBL" id="OZ034817">
    <property type="protein sequence ID" value="CAL1381640.1"/>
    <property type="molecule type" value="Genomic_DNA"/>
</dbReference>
<sequence>MFPVYLLHHQSSSSAMIFIDHQSAPTASPLVQFSSAGIVVTSHCQLLDGNQLQQSQQPESILPPRRQAT</sequence>
<dbReference type="Proteomes" id="UP001497516">
    <property type="component" value="Chromosome 4"/>
</dbReference>
<accession>A0AAV2E7Y1</accession>
<gene>
    <name evidence="2" type="ORF">LTRI10_LOCUS23009</name>
</gene>
<evidence type="ECO:0000313" key="2">
    <source>
        <dbReference type="EMBL" id="CAL1381640.1"/>
    </source>
</evidence>
<evidence type="ECO:0000256" key="1">
    <source>
        <dbReference type="SAM" id="MobiDB-lite"/>
    </source>
</evidence>